<keyword evidence="5" id="KW-1278">Translocase</keyword>
<dbReference type="GO" id="GO:0005886">
    <property type="term" value="C:plasma membrane"/>
    <property type="evidence" value="ECO:0007669"/>
    <property type="project" value="UniProtKB-SubCell"/>
</dbReference>
<evidence type="ECO:0000256" key="5">
    <source>
        <dbReference type="HAMAP-Rule" id="MF_00445"/>
    </source>
</evidence>
<feature type="transmembrane region" description="Helical" evidence="5">
    <location>
        <begin position="449"/>
        <end position="470"/>
    </location>
</feature>
<keyword evidence="3 5" id="KW-1133">Transmembrane helix</keyword>
<keyword evidence="5" id="KW-1003">Cell membrane</keyword>
<comment type="subcellular location">
    <subcellularLocation>
        <location evidence="5">Cell membrane</location>
        <topology evidence="5">Multi-pass membrane protein</topology>
    </subcellularLocation>
    <subcellularLocation>
        <location evidence="1">Endomembrane system</location>
        <topology evidence="1">Multi-pass membrane protein</topology>
    </subcellularLocation>
    <subcellularLocation>
        <location evidence="6">Membrane</location>
        <topology evidence="6">Multi-pass membrane protein</topology>
    </subcellularLocation>
</comment>
<feature type="transmembrane region" description="Helical" evidence="5">
    <location>
        <begin position="49"/>
        <end position="67"/>
    </location>
</feature>
<accession>A0A1P8WG43</accession>
<feature type="transmembrane region" description="Helical" evidence="5">
    <location>
        <begin position="227"/>
        <end position="250"/>
    </location>
</feature>
<keyword evidence="4 5" id="KW-0472">Membrane</keyword>
<feature type="domain" description="NADH:quinone oxidoreductase/Mrp antiporter transmembrane" evidence="7">
    <location>
        <begin position="137"/>
        <end position="452"/>
    </location>
</feature>
<dbReference type="Proteomes" id="UP000187735">
    <property type="component" value="Chromosome"/>
</dbReference>
<keyword evidence="5" id="KW-0813">Transport</keyword>
<keyword evidence="5" id="KW-0874">Quinone</keyword>
<dbReference type="AlphaFoldDB" id="A0A1P8WG43"/>
<evidence type="ECO:0000256" key="4">
    <source>
        <dbReference type="ARBA" id="ARBA00023136"/>
    </source>
</evidence>
<feature type="transmembrane region" description="Helical" evidence="5">
    <location>
        <begin position="496"/>
        <end position="515"/>
    </location>
</feature>
<keyword evidence="2 5" id="KW-0812">Transmembrane</keyword>
<feature type="transmembrane region" description="Helical" evidence="5">
    <location>
        <begin position="262"/>
        <end position="281"/>
    </location>
</feature>
<dbReference type="GO" id="GO:0008137">
    <property type="term" value="F:NADH dehydrogenase (ubiquinone) activity"/>
    <property type="evidence" value="ECO:0007669"/>
    <property type="project" value="InterPro"/>
</dbReference>
<feature type="transmembrane region" description="Helical" evidence="5">
    <location>
        <begin position="174"/>
        <end position="196"/>
    </location>
</feature>
<dbReference type="STRING" id="1891926.Fuma_02636"/>
<dbReference type="OrthoDB" id="9807568at2"/>
<comment type="subunit">
    <text evidence="5">NDH-1 is composed of 14 different subunits. Subunits NuoA, H, J, K, L, M, N constitute the membrane sector of the complex.</text>
</comment>
<feature type="transmembrane region" description="Helical" evidence="5">
    <location>
        <begin position="368"/>
        <end position="389"/>
    </location>
</feature>
<name>A0A1P8WG43_9PLAN</name>
<reference evidence="8 9" key="1">
    <citation type="journal article" date="2016" name="Front. Microbiol.">
        <title>Fuerstia marisgermanicae gen. nov., sp. nov., an Unusual Member of the Phylum Planctomycetes from the German Wadden Sea.</title>
        <authorList>
            <person name="Kohn T."/>
            <person name="Heuer A."/>
            <person name="Jogler M."/>
            <person name="Vollmers J."/>
            <person name="Boedeker C."/>
            <person name="Bunk B."/>
            <person name="Rast P."/>
            <person name="Borchert D."/>
            <person name="Glockner I."/>
            <person name="Freese H.M."/>
            <person name="Klenk H.P."/>
            <person name="Overmann J."/>
            <person name="Kaster A.K."/>
            <person name="Rohde M."/>
            <person name="Wiegand S."/>
            <person name="Jogler C."/>
        </authorList>
    </citation>
    <scope>NUCLEOTIDE SEQUENCE [LARGE SCALE GENOMIC DNA]</scope>
    <source>
        <strain evidence="8 9">NH11</strain>
    </source>
</reference>
<keyword evidence="5" id="KW-0830">Ubiquinone</keyword>
<dbReference type="GO" id="GO:0050136">
    <property type="term" value="F:NADH dehydrogenase (quinone) (non-electrogenic) activity"/>
    <property type="evidence" value="ECO:0007669"/>
    <property type="project" value="UniProtKB-UniRule"/>
</dbReference>
<evidence type="ECO:0000256" key="2">
    <source>
        <dbReference type="ARBA" id="ARBA00022692"/>
    </source>
</evidence>
<dbReference type="InterPro" id="IPR010096">
    <property type="entry name" value="NADH-Q_OxRdtase_suN/2"/>
</dbReference>
<feature type="transmembrane region" description="Helical" evidence="5">
    <location>
        <begin position="410"/>
        <end position="429"/>
    </location>
</feature>
<feature type="transmembrane region" description="Helical" evidence="5">
    <location>
        <begin position="143"/>
        <end position="162"/>
    </location>
</feature>
<protein>
    <recommendedName>
        <fullName evidence="5">NADH-quinone oxidoreductase subunit N</fullName>
        <ecNumber evidence="5">7.1.1.-</ecNumber>
    </recommendedName>
    <alternativeName>
        <fullName evidence="5">NADH dehydrogenase I subunit N</fullName>
    </alternativeName>
    <alternativeName>
        <fullName evidence="5">NDH-1 subunit N</fullName>
    </alternativeName>
</protein>
<evidence type="ECO:0000259" key="7">
    <source>
        <dbReference type="Pfam" id="PF00361"/>
    </source>
</evidence>
<keyword evidence="5" id="KW-0520">NAD</keyword>
<dbReference type="GO" id="GO:0042773">
    <property type="term" value="P:ATP synthesis coupled electron transport"/>
    <property type="evidence" value="ECO:0007669"/>
    <property type="project" value="InterPro"/>
</dbReference>
<feature type="transmembrane region" description="Helical" evidence="5">
    <location>
        <begin position="327"/>
        <end position="348"/>
    </location>
</feature>
<comment type="similarity">
    <text evidence="5">Belongs to the complex I subunit 2 family.</text>
</comment>
<feature type="transmembrane region" description="Helical" evidence="5">
    <location>
        <begin position="20"/>
        <end position="37"/>
    </location>
</feature>
<dbReference type="InterPro" id="IPR001750">
    <property type="entry name" value="ND/Mrp_TM"/>
</dbReference>
<organism evidence="8 9">
    <name type="scientific">Fuerstiella marisgermanici</name>
    <dbReference type="NCBI Taxonomy" id="1891926"/>
    <lineage>
        <taxon>Bacteria</taxon>
        <taxon>Pseudomonadati</taxon>
        <taxon>Planctomycetota</taxon>
        <taxon>Planctomycetia</taxon>
        <taxon>Planctomycetales</taxon>
        <taxon>Planctomycetaceae</taxon>
        <taxon>Fuerstiella</taxon>
    </lineage>
</organism>
<dbReference type="KEGG" id="fmr:Fuma_02636"/>
<dbReference type="PANTHER" id="PTHR22773">
    <property type="entry name" value="NADH DEHYDROGENASE"/>
    <property type="match status" value="1"/>
</dbReference>
<sequence>MFSDLINNLIAETTQHGLSYFSAELCLSGTIVVMLLLRLFSIDRFVPTFIVAMIGAAAAGACSLMQYGDLTETSVTFFGGMLRQDLFSVFFRVLLSLFLILTVALTVLTGVPDNEDAPDFYSLLFGATVGMMMMASANNLLILFLSVEMASVPSYVMVGFLKGRKPSSEASLKYVIYGAGAAGVMLYGISLIAGVLGTADMSLLAERLAIVATGESAGLGDPEVCTVALGVMLVMVGLAFKLSLVPFHFWCPDAFEGAPAEVAGFLSVASKAGAFALLIRFCMGLSGVPATQALMTAFGIGLGLIGALSSTFGNLAAYSQSNLKRLFAYSTIAHAGYMTMAVGAMIVMVNSDQAESLASGISQSLGGVLYYLAVYVFMNLGAFAVIALVRNYTFDENIDSFKGLMTQSPALCVCMALCIASLIGIPPLGGFFGKWMIFAAIYKAGQVHWAMYAILAIAALNAVFAVFYYVRVLKAMFLEERPAEARKVPLPSMEGAYVLVLAAMVIMLGVVPRLADGLVTSASDAGNAILTVFGG</sequence>
<feature type="transmembrane region" description="Helical" evidence="5">
    <location>
        <begin position="293"/>
        <end position="315"/>
    </location>
</feature>
<dbReference type="GO" id="GO:0012505">
    <property type="term" value="C:endomembrane system"/>
    <property type="evidence" value="ECO:0007669"/>
    <property type="project" value="UniProtKB-SubCell"/>
</dbReference>
<gene>
    <name evidence="5 8" type="primary">nuoN</name>
    <name evidence="8" type="ORF">Fuma_02636</name>
</gene>
<evidence type="ECO:0000256" key="3">
    <source>
        <dbReference type="ARBA" id="ARBA00022989"/>
    </source>
</evidence>
<evidence type="ECO:0000313" key="8">
    <source>
        <dbReference type="EMBL" id="APZ93023.1"/>
    </source>
</evidence>
<dbReference type="GO" id="GO:0048038">
    <property type="term" value="F:quinone binding"/>
    <property type="evidence" value="ECO:0007669"/>
    <property type="project" value="UniProtKB-KW"/>
</dbReference>
<evidence type="ECO:0000313" key="9">
    <source>
        <dbReference type="Proteomes" id="UP000187735"/>
    </source>
</evidence>
<comment type="catalytic activity">
    <reaction evidence="5">
        <text>a quinone + NADH + 5 H(+)(in) = a quinol + NAD(+) + 4 H(+)(out)</text>
        <dbReference type="Rhea" id="RHEA:57888"/>
        <dbReference type="ChEBI" id="CHEBI:15378"/>
        <dbReference type="ChEBI" id="CHEBI:24646"/>
        <dbReference type="ChEBI" id="CHEBI:57540"/>
        <dbReference type="ChEBI" id="CHEBI:57945"/>
        <dbReference type="ChEBI" id="CHEBI:132124"/>
    </reaction>
</comment>
<keyword evidence="9" id="KW-1185">Reference proteome</keyword>
<dbReference type="RefSeq" id="WP_077024554.1">
    <property type="nucleotide sequence ID" value="NZ_CP017641.1"/>
</dbReference>
<proteinExistence type="inferred from homology"/>
<dbReference type="Pfam" id="PF00361">
    <property type="entry name" value="Proton_antipo_M"/>
    <property type="match status" value="1"/>
</dbReference>
<dbReference type="HAMAP" id="MF_00445">
    <property type="entry name" value="NDH1_NuoN_1"/>
    <property type="match status" value="1"/>
</dbReference>
<evidence type="ECO:0000256" key="6">
    <source>
        <dbReference type="RuleBase" id="RU000320"/>
    </source>
</evidence>
<comment type="function">
    <text evidence="5">NDH-1 shuttles electrons from NADH, via FMN and iron-sulfur (Fe-S) centers, to quinones in the respiratory chain. The immediate electron acceptor for the enzyme in this species is believed to be ubiquinone. Couples the redox reaction to proton translocation (for every two electrons transferred, four hydrogen ions are translocated across the cytoplasmic membrane), and thus conserves the redox energy in a proton gradient.</text>
</comment>
<dbReference type="EC" id="7.1.1.-" evidence="5"/>
<feature type="transmembrane region" description="Helical" evidence="5">
    <location>
        <begin position="87"/>
        <end position="108"/>
    </location>
</feature>
<dbReference type="EMBL" id="CP017641">
    <property type="protein sequence ID" value="APZ93023.1"/>
    <property type="molecule type" value="Genomic_DNA"/>
</dbReference>
<evidence type="ECO:0000256" key="1">
    <source>
        <dbReference type="ARBA" id="ARBA00004127"/>
    </source>
</evidence>
<keyword evidence="8" id="KW-0560">Oxidoreductase</keyword>